<gene>
    <name evidence="2" type="ORF">DNK06_08865</name>
</gene>
<organism evidence="2 3">
    <name type="scientific">Phytopseudomonas daroniae</name>
    <dbReference type="NCBI Taxonomy" id="2487519"/>
    <lineage>
        <taxon>Bacteria</taxon>
        <taxon>Pseudomonadati</taxon>
        <taxon>Pseudomonadota</taxon>
        <taxon>Gammaproteobacteria</taxon>
        <taxon>Pseudomonadales</taxon>
        <taxon>Pseudomonadaceae</taxon>
        <taxon>Phytopseudomonas</taxon>
    </lineage>
</organism>
<comment type="caution">
    <text evidence="2">The sequence shown here is derived from an EMBL/GenBank/DDBJ whole genome shotgun (WGS) entry which is preliminary data.</text>
</comment>
<keyword evidence="3" id="KW-1185">Reference proteome</keyword>
<dbReference type="AlphaFoldDB" id="A0A4Q9QPD8"/>
<dbReference type="RefSeq" id="WP_131179664.1">
    <property type="nucleotide sequence ID" value="NZ_QJUI01000006.1"/>
</dbReference>
<protein>
    <submittedName>
        <fullName evidence="2">Uncharacterized protein</fullName>
    </submittedName>
</protein>
<name>A0A4Q9QPD8_9GAMM</name>
<feature type="region of interest" description="Disordered" evidence="1">
    <location>
        <begin position="97"/>
        <end position="135"/>
    </location>
</feature>
<sequence length="135" mass="13975">MAGKSLGILTLDLIARVGAFEQGMDKAERSAKKSAKGIKDSADQASAAWTGLGKIAAGALAGLSVGTVFSTVINNTRQMEQEQAQLAAVLKSTGEAAGFSRDHPPIGAWHCNETGQATDIRPSSRSDGEASPFEE</sequence>
<reference evidence="2 3" key="1">
    <citation type="submission" date="2018-06" db="EMBL/GenBank/DDBJ databases">
        <title>Three novel Pseudomonas species isolated from symptomatic oak.</title>
        <authorList>
            <person name="Bueno-Gonzalez V."/>
            <person name="Brady C."/>
        </authorList>
    </citation>
    <scope>NUCLEOTIDE SEQUENCE [LARGE SCALE GENOMIC DNA]</scope>
    <source>
        <strain evidence="2 3">P9A</strain>
    </source>
</reference>
<proteinExistence type="predicted"/>
<dbReference type="EMBL" id="QJUI01000006">
    <property type="protein sequence ID" value="TBU81210.1"/>
    <property type="molecule type" value="Genomic_DNA"/>
</dbReference>
<accession>A0A4Q9QPD8</accession>
<evidence type="ECO:0000256" key="1">
    <source>
        <dbReference type="SAM" id="MobiDB-lite"/>
    </source>
</evidence>
<dbReference type="Proteomes" id="UP000292302">
    <property type="component" value="Unassembled WGS sequence"/>
</dbReference>
<evidence type="ECO:0000313" key="2">
    <source>
        <dbReference type="EMBL" id="TBU81210.1"/>
    </source>
</evidence>
<evidence type="ECO:0000313" key="3">
    <source>
        <dbReference type="Proteomes" id="UP000292302"/>
    </source>
</evidence>
<dbReference type="OrthoDB" id="6174294at2"/>